<proteinExistence type="predicted"/>
<dbReference type="AlphaFoldDB" id="A0AAN6QZQ5"/>
<dbReference type="PANTHER" id="PTHR37534:SF51">
    <property type="entry name" value="ACRIFLAVINE SENSITIVITY CONTROL PROTEIN ACR-2"/>
    <property type="match status" value="1"/>
</dbReference>
<dbReference type="PANTHER" id="PTHR37534">
    <property type="entry name" value="TRANSCRIPTIONAL ACTIVATOR PROTEIN UGA3"/>
    <property type="match status" value="1"/>
</dbReference>
<comment type="caution">
    <text evidence="3">The sequence shown here is derived from an EMBL/GenBank/DDBJ whole genome shotgun (WGS) entry which is preliminary data.</text>
</comment>
<dbReference type="GO" id="GO:0005634">
    <property type="term" value="C:nucleus"/>
    <property type="evidence" value="ECO:0007669"/>
    <property type="project" value="UniProtKB-SubCell"/>
</dbReference>
<dbReference type="GO" id="GO:0003700">
    <property type="term" value="F:DNA-binding transcription factor activity"/>
    <property type="evidence" value="ECO:0007669"/>
    <property type="project" value="TreeGrafter"/>
</dbReference>
<dbReference type="Pfam" id="PF11951">
    <property type="entry name" value="Fungal_trans_2"/>
    <property type="match status" value="1"/>
</dbReference>
<comment type="subcellular location">
    <subcellularLocation>
        <location evidence="1">Nucleus</location>
    </subcellularLocation>
</comment>
<evidence type="ECO:0008006" key="5">
    <source>
        <dbReference type="Google" id="ProtNLM"/>
    </source>
</evidence>
<gene>
    <name evidence="3" type="ORF">LTR91_003136</name>
</gene>
<reference evidence="3" key="1">
    <citation type="submission" date="2023-06" db="EMBL/GenBank/DDBJ databases">
        <title>Black Yeasts Isolated from many extreme environments.</title>
        <authorList>
            <person name="Coleine C."/>
            <person name="Stajich J.E."/>
            <person name="Selbmann L."/>
        </authorList>
    </citation>
    <scope>NUCLEOTIDE SEQUENCE</scope>
    <source>
        <strain evidence="3">CCFEE 5200</strain>
    </source>
</reference>
<dbReference type="Proteomes" id="UP001175353">
    <property type="component" value="Unassembled WGS sequence"/>
</dbReference>
<keyword evidence="2" id="KW-0539">Nucleus</keyword>
<dbReference type="GO" id="GO:0045944">
    <property type="term" value="P:positive regulation of transcription by RNA polymerase II"/>
    <property type="evidence" value="ECO:0007669"/>
    <property type="project" value="TreeGrafter"/>
</dbReference>
<evidence type="ECO:0000256" key="1">
    <source>
        <dbReference type="ARBA" id="ARBA00004123"/>
    </source>
</evidence>
<name>A0AAN6QZQ5_9PEZI</name>
<accession>A0AAN6QZQ5</accession>
<dbReference type="InterPro" id="IPR021858">
    <property type="entry name" value="Fun_TF"/>
</dbReference>
<dbReference type="GO" id="GO:0000976">
    <property type="term" value="F:transcription cis-regulatory region binding"/>
    <property type="evidence" value="ECO:0007669"/>
    <property type="project" value="TreeGrafter"/>
</dbReference>
<sequence length="386" mass="42602">MLTVRRDVATDVCPDLVLYDIPARNPFRSLVPLTKQHPLLFQTIIANAALHMSNACQKPFTLAVKLHGESYTHAFAAKQQALRLLRIALMKPPSIDQDVLLMAVLLLVEFALIDSGQEEWSCHIKGAESVVGTLYGPFTPTQQFRSTLSPPSDGHDIRRSNIYGNVPLLEDAEGNHCSSFPSSLLQVLQAGARLSRPSSASGSITSSDREAAAICSELISTTEAFDPQAWASNLHLRSDVENDPNHRTHIASAHRAAVLIYLTRLMLSYRQQDITAQLCYDLESLVTRVIVHVSAIPPSNPLFAATTWPSFIAGAETRVLTNRGWAKQQLGEVWNVQPWGSVKGAARLLEELWAGRPAFEDGTTTPMTDGDWVDELRHRGVEWLIL</sequence>
<evidence type="ECO:0000313" key="3">
    <source>
        <dbReference type="EMBL" id="KAK1008068.1"/>
    </source>
</evidence>
<dbReference type="EMBL" id="JAUJLE010000016">
    <property type="protein sequence ID" value="KAK1008068.1"/>
    <property type="molecule type" value="Genomic_DNA"/>
</dbReference>
<evidence type="ECO:0000256" key="2">
    <source>
        <dbReference type="ARBA" id="ARBA00023242"/>
    </source>
</evidence>
<organism evidence="3 4">
    <name type="scientific">Friedmanniomyces endolithicus</name>
    <dbReference type="NCBI Taxonomy" id="329885"/>
    <lineage>
        <taxon>Eukaryota</taxon>
        <taxon>Fungi</taxon>
        <taxon>Dikarya</taxon>
        <taxon>Ascomycota</taxon>
        <taxon>Pezizomycotina</taxon>
        <taxon>Dothideomycetes</taxon>
        <taxon>Dothideomycetidae</taxon>
        <taxon>Mycosphaerellales</taxon>
        <taxon>Teratosphaeriaceae</taxon>
        <taxon>Friedmanniomyces</taxon>
    </lineage>
</organism>
<evidence type="ECO:0000313" key="4">
    <source>
        <dbReference type="Proteomes" id="UP001175353"/>
    </source>
</evidence>
<protein>
    <recommendedName>
        <fullName evidence="5">Acriflavine sensitivity control protein acr-2</fullName>
    </recommendedName>
</protein>
<keyword evidence="4" id="KW-1185">Reference proteome</keyword>